<feature type="coiled-coil region" evidence="1">
    <location>
        <begin position="29"/>
        <end position="56"/>
    </location>
</feature>
<reference evidence="3 4" key="1">
    <citation type="submission" date="2024-01" db="EMBL/GenBank/DDBJ databases">
        <title>A draft genome for a cacao thread blight-causing isolate of Paramarasmius palmivorus.</title>
        <authorList>
            <person name="Baruah I.K."/>
            <person name="Bukari Y."/>
            <person name="Amoako-Attah I."/>
            <person name="Meinhardt L.W."/>
            <person name="Bailey B.A."/>
            <person name="Cohen S.P."/>
        </authorList>
    </citation>
    <scope>NUCLEOTIDE SEQUENCE [LARGE SCALE GENOMIC DNA]</scope>
    <source>
        <strain evidence="3 4">GH-12</strain>
    </source>
</reference>
<keyword evidence="4" id="KW-1185">Reference proteome</keyword>
<dbReference type="EMBL" id="JAYKXP010000043">
    <property type="protein sequence ID" value="KAK7038798.1"/>
    <property type="molecule type" value="Genomic_DNA"/>
</dbReference>
<feature type="compositionally biased region" description="Basic residues" evidence="2">
    <location>
        <begin position="152"/>
        <end position="161"/>
    </location>
</feature>
<gene>
    <name evidence="3" type="ORF">VNI00_010686</name>
</gene>
<dbReference type="Proteomes" id="UP001383192">
    <property type="component" value="Unassembled WGS sequence"/>
</dbReference>
<comment type="caution">
    <text evidence="3">The sequence shown here is derived from an EMBL/GenBank/DDBJ whole genome shotgun (WGS) entry which is preliminary data.</text>
</comment>
<feature type="region of interest" description="Disordered" evidence="2">
    <location>
        <begin position="68"/>
        <end position="189"/>
    </location>
</feature>
<feature type="compositionally biased region" description="Pro residues" evidence="2">
    <location>
        <begin position="90"/>
        <end position="100"/>
    </location>
</feature>
<evidence type="ECO:0000256" key="1">
    <source>
        <dbReference type="SAM" id="Coils"/>
    </source>
</evidence>
<dbReference type="Gene3D" id="1.20.5.170">
    <property type="match status" value="1"/>
</dbReference>
<evidence type="ECO:0000256" key="2">
    <source>
        <dbReference type="SAM" id="MobiDB-lite"/>
    </source>
</evidence>
<protein>
    <submittedName>
        <fullName evidence="3">Uncharacterized protein</fullName>
    </submittedName>
</protein>
<organism evidence="3 4">
    <name type="scientific">Paramarasmius palmivorus</name>
    <dbReference type="NCBI Taxonomy" id="297713"/>
    <lineage>
        <taxon>Eukaryota</taxon>
        <taxon>Fungi</taxon>
        <taxon>Dikarya</taxon>
        <taxon>Basidiomycota</taxon>
        <taxon>Agaricomycotina</taxon>
        <taxon>Agaricomycetes</taxon>
        <taxon>Agaricomycetidae</taxon>
        <taxon>Agaricales</taxon>
        <taxon>Marasmiineae</taxon>
        <taxon>Marasmiaceae</taxon>
        <taxon>Paramarasmius</taxon>
    </lineage>
</organism>
<accession>A0AAW0CJB8</accession>
<keyword evidence="1" id="KW-0175">Coiled coil</keyword>
<proteinExistence type="predicted"/>
<feature type="compositionally biased region" description="Basic and acidic residues" evidence="2">
    <location>
        <begin position="139"/>
        <end position="151"/>
    </location>
</feature>
<name>A0AAW0CJB8_9AGAR</name>
<feature type="compositionally biased region" description="Low complexity" evidence="2">
    <location>
        <begin position="101"/>
        <end position="116"/>
    </location>
</feature>
<evidence type="ECO:0000313" key="3">
    <source>
        <dbReference type="EMBL" id="KAK7038798.1"/>
    </source>
</evidence>
<evidence type="ECO:0000313" key="4">
    <source>
        <dbReference type="Proteomes" id="UP001383192"/>
    </source>
</evidence>
<dbReference type="AlphaFoldDB" id="A0AAW0CJB8"/>
<sequence length="189" mass="20992">MVLIDAGQADEDARFQKLRERYDMISSMNKNRVEELRVANKKIRTLQEEIDLLLEAFIEGSVQTPLIRFEAPPPPPAPAHLEEPRDPSWRPSPLPQPLPQPGSGSAALLRAGAADAPIHPHALPDPSLQSRAVANGKRVRSEMDSPEDDKSKRRRRVSRKRSPGDDSSLPIEGDADSKRMAFISELIDP</sequence>